<keyword evidence="2 6" id="KW-0812">Transmembrane</keyword>
<feature type="transmembrane region" description="Helical" evidence="6">
    <location>
        <begin position="70"/>
        <end position="89"/>
    </location>
</feature>
<keyword evidence="8" id="KW-1185">Reference proteome</keyword>
<evidence type="ECO:0000256" key="5">
    <source>
        <dbReference type="SAM" id="MobiDB-lite"/>
    </source>
</evidence>
<accession>A0A109BDH7</accession>
<dbReference type="PANTHER" id="PTHR36926:SF1">
    <property type="entry name" value="COLICIN V PRODUCTION PROTEIN"/>
    <property type="match status" value="1"/>
</dbReference>
<keyword evidence="3 6" id="KW-1133">Transmembrane helix</keyword>
<dbReference type="Pfam" id="PF02674">
    <property type="entry name" value="Colicin_V"/>
    <property type="match status" value="1"/>
</dbReference>
<dbReference type="GO" id="GO:0016020">
    <property type="term" value="C:membrane"/>
    <property type="evidence" value="ECO:0007669"/>
    <property type="project" value="UniProtKB-SubCell"/>
</dbReference>
<feature type="transmembrane region" description="Helical" evidence="6">
    <location>
        <begin position="109"/>
        <end position="129"/>
    </location>
</feature>
<evidence type="ECO:0000256" key="6">
    <source>
        <dbReference type="SAM" id="Phobius"/>
    </source>
</evidence>
<keyword evidence="4 6" id="KW-0472">Membrane</keyword>
<comment type="caution">
    <text evidence="7">The sequence shown here is derived from an EMBL/GenBank/DDBJ whole genome shotgun (WGS) entry which is preliminary data.</text>
</comment>
<evidence type="ECO:0000313" key="8">
    <source>
        <dbReference type="Proteomes" id="UP000059074"/>
    </source>
</evidence>
<name>A0A109BDH7_HYPSL</name>
<dbReference type="Proteomes" id="UP000059074">
    <property type="component" value="Unassembled WGS sequence"/>
</dbReference>
<dbReference type="PATRIC" id="fig|121290.4.peg.2357"/>
<dbReference type="InterPro" id="IPR003825">
    <property type="entry name" value="Colicin-V_CvpA"/>
</dbReference>
<reference evidence="7 8" key="1">
    <citation type="submission" date="2015-10" db="EMBL/GenBank/DDBJ databases">
        <title>Transcriptomic analysis of a linuron degrading triple-species bacterial consortium.</title>
        <authorList>
            <person name="Albers P."/>
        </authorList>
    </citation>
    <scope>NUCLEOTIDE SEQUENCE [LARGE SCALE GENOMIC DNA]</scope>
    <source>
        <strain evidence="7 8">WDL6</strain>
    </source>
</reference>
<evidence type="ECO:0000256" key="4">
    <source>
        <dbReference type="ARBA" id="ARBA00023136"/>
    </source>
</evidence>
<proteinExistence type="predicted"/>
<feature type="transmembrane region" description="Helical" evidence="6">
    <location>
        <begin position="6"/>
        <end position="25"/>
    </location>
</feature>
<evidence type="ECO:0000313" key="7">
    <source>
        <dbReference type="EMBL" id="KWT66751.1"/>
    </source>
</evidence>
<dbReference type="RefSeq" id="WP_068462341.1">
    <property type="nucleotide sequence ID" value="NZ_LMTR01000071.1"/>
</dbReference>
<protein>
    <submittedName>
        <fullName evidence="7">Colicin V production protein</fullName>
    </submittedName>
</protein>
<gene>
    <name evidence="7" type="ORF">APY04_2158</name>
</gene>
<dbReference type="GO" id="GO:0009403">
    <property type="term" value="P:toxin biosynthetic process"/>
    <property type="evidence" value="ECO:0007669"/>
    <property type="project" value="InterPro"/>
</dbReference>
<organism evidence="7 8">
    <name type="scientific">Hyphomicrobium sulfonivorans</name>
    <dbReference type="NCBI Taxonomy" id="121290"/>
    <lineage>
        <taxon>Bacteria</taxon>
        <taxon>Pseudomonadati</taxon>
        <taxon>Pseudomonadota</taxon>
        <taxon>Alphaproteobacteria</taxon>
        <taxon>Hyphomicrobiales</taxon>
        <taxon>Hyphomicrobiaceae</taxon>
        <taxon>Hyphomicrobium</taxon>
    </lineage>
</organism>
<feature type="region of interest" description="Disordered" evidence="5">
    <location>
        <begin position="172"/>
        <end position="191"/>
    </location>
</feature>
<feature type="compositionally biased region" description="Low complexity" evidence="5">
    <location>
        <begin position="177"/>
        <end position="191"/>
    </location>
</feature>
<feature type="transmembrane region" description="Helical" evidence="6">
    <location>
        <begin position="32"/>
        <end position="50"/>
    </location>
</feature>
<comment type="subcellular location">
    <subcellularLocation>
        <location evidence="1">Membrane</location>
        <topology evidence="1">Multi-pass membrane protein</topology>
    </subcellularLocation>
</comment>
<dbReference type="InterPro" id="IPR052719">
    <property type="entry name" value="CvpA-like"/>
</dbReference>
<evidence type="ECO:0000256" key="3">
    <source>
        <dbReference type="ARBA" id="ARBA00022989"/>
    </source>
</evidence>
<dbReference type="OrthoDB" id="9806894at2"/>
<evidence type="ECO:0000256" key="1">
    <source>
        <dbReference type="ARBA" id="ARBA00004141"/>
    </source>
</evidence>
<dbReference type="STRING" id="121290.APY04_2158"/>
<evidence type="ECO:0000256" key="2">
    <source>
        <dbReference type="ARBA" id="ARBA00022692"/>
    </source>
</evidence>
<dbReference type="EMBL" id="LMTR01000071">
    <property type="protein sequence ID" value="KWT66751.1"/>
    <property type="molecule type" value="Genomic_DNA"/>
</dbReference>
<dbReference type="AlphaFoldDB" id="A0A109BDH7"/>
<dbReference type="PANTHER" id="PTHR36926">
    <property type="entry name" value="COLICIN V PRODUCTION PROTEIN"/>
    <property type="match status" value="1"/>
</dbReference>
<sequence>MLGPITYLDAAVLAVCFISGLLAMYRGFSREMLSIISWAVAAAAVLYFVLFHKPFAQDMAAQMGTPVAVAQIVVGAVIFLIVLIVVHLLTARLSDTILDSRVGMVDRVLGFLFGVARGFILIVIPYMFYEAFFPDREQHFPWVKEAVTLPYIQSTGNSIRYVLEAYMPSSLTNPGGDQPQDEQPTQLQQQGSLQIRQSDEMALEAGGRYHISVTWTVRAS</sequence>